<sequence>MQGTGPPGKTSRHVLIDIVMLCDGPNETDNSFMNTLVRIVELRLESNHNRK</sequence>
<organism evidence="1">
    <name type="scientific">hydrothermal vent metagenome</name>
    <dbReference type="NCBI Taxonomy" id="652676"/>
    <lineage>
        <taxon>unclassified sequences</taxon>
        <taxon>metagenomes</taxon>
        <taxon>ecological metagenomes</taxon>
    </lineage>
</organism>
<name>A0A3B0YF59_9ZZZZ</name>
<evidence type="ECO:0000313" key="1">
    <source>
        <dbReference type="EMBL" id="VAW66986.1"/>
    </source>
</evidence>
<dbReference type="EMBL" id="UOFI01000089">
    <property type="protein sequence ID" value="VAW66986.1"/>
    <property type="molecule type" value="Genomic_DNA"/>
</dbReference>
<gene>
    <name evidence="1" type="ORF">MNBD_GAMMA09-1449</name>
</gene>
<reference evidence="1" key="1">
    <citation type="submission" date="2018-06" db="EMBL/GenBank/DDBJ databases">
        <authorList>
            <person name="Zhirakovskaya E."/>
        </authorList>
    </citation>
    <scope>NUCLEOTIDE SEQUENCE</scope>
</reference>
<accession>A0A3B0YF59</accession>
<proteinExistence type="predicted"/>
<protein>
    <submittedName>
        <fullName evidence="1">Uncharacterized protein</fullName>
    </submittedName>
</protein>
<dbReference type="AlphaFoldDB" id="A0A3B0YF59"/>